<dbReference type="EMBL" id="JAICCE010000004">
    <property type="protein sequence ID" value="KAG9278235.1"/>
    <property type="molecule type" value="Genomic_DNA"/>
</dbReference>
<sequence>MDANIQQGLAWNITGLHPPGPGSRTLLQAQNGDAVYFVDYKPPARDTIMLPRNLLYVLAGVALVVVATYAIVGHLINDLIHDLADWVLGPKGDLEDAERGSGGGGGGGEDDDDDEESVDNDGHDEGRRMSEVLQAPGFPRAGARFLPGLQRCASVSYPCTNHGGRPGVSKQQRGSCPSEIPISIPIPIPHVTSI</sequence>
<keyword evidence="2" id="KW-0812">Transmembrane</keyword>
<feature type="transmembrane region" description="Helical" evidence="2">
    <location>
        <begin position="54"/>
        <end position="76"/>
    </location>
</feature>
<comment type="caution">
    <text evidence="3">The sequence shown here is derived from an EMBL/GenBank/DDBJ whole genome shotgun (WGS) entry which is preliminary data.</text>
</comment>
<evidence type="ECO:0000256" key="2">
    <source>
        <dbReference type="SAM" id="Phobius"/>
    </source>
</evidence>
<accession>A0A8T2M902</accession>
<gene>
    <name evidence="3" type="ORF">AMEX_G6068</name>
</gene>
<evidence type="ECO:0000256" key="1">
    <source>
        <dbReference type="SAM" id="MobiDB-lite"/>
    </source>
</evidence>
<dbReference type="Proteomes" id="UP000752171">
    <property type="component" value="Unassembled WGS sequence"/>
</dbReference>
<keyword evidence="2" id="KW-0472">Membrane</keyword>
<organism evidence="3 4">
    <name type="scientific">Astyanax mexicanus</name>
    <name type="common">Blind cave fish</name>
    <name type="synonym">Astyanax fasciatus mexicanus</name>
    <dbReference type="NCBI Taxonomy" id="7994"/>
    <lineage>
        <taxon>Eukaryota</taxon>
        <taxon>Metazoa</taxon>
        <taxon>Chordata</taxon>
        <taxon>Craniata</taxon>
        <taxon>Vertebrata</taxon>
        <taxon>Euteleostomi</taxon>
        <taxon>Actinopterygii</taxon>
        <taxon>Neopterygii</taxon>
        <taxon>Teleostei</taxon>
        <taxon>Ostariophysi</taxon>
        <taxon>Characiformes</taxon>
        <taxon>Characoidei</taxon>
        <taxon>Acestrorhamphidae</taxon>
        <taxon>Acestrorhamphinae</taxon>
        <taxon>Astyanax</taxon>
    </lineage>
</organism>
<reference evidence="3 4" key="1">
    <citation type="submission" date="2021-07" db="EMBL/GenBank/DDBJ databases">
        <authorList>
            <person name="Imarazene B."/>
            <person name="Zahm M."/>
            <person name="Klopp C."/>
            <person name="Cabau C."/>
            <person name="Beille S."/>
            <person name="Jouanno E."/>
            <person name="Castinel A."/>
            <person name="Lluch J."/>
            <person name="Gil L."/>
            <person name="Kuchtly C."/>
            <person name="Lopez Roques C."/>
            <person name="Donnadieu C."/>
            <person name="Parrinello H."/>
            <person name="Journot L."/>
            <person name="Du K."/>
            <person name="Schartl M."/>
            <person name="Retaux S."/>
            <person name="Guiguen Y."/>
        </authorList>
    </citation>
    <scope>NUCLEOTIDE SEQUENCE [LARGE SCALE GENOMIC DNA]</scope>
    <source>
        <strain evidence="3">Pach_M1</strain>
        <tissue evidence="3">Testis</tissue>
    </source>
</reference>
<name>A0A8T2M902_ASTMX</name>
<dbReference type="AlphaFoldDB" id="A0A8T2M902"/>
<feature type="compositionally biased region" description="Acidic residues" evidence="1">
    <location>
        <begin position="108"/>
        <end position="119"/>
    </location>
</feature>
<evidence type="ECO:0000313" key="4">
    <source>
        <dbReference type="Proteomes" id="UP000752171"/>
    </source>
</evidence>
<feature type="region of interest" description="Disordered" evidence="1">
    <location>
        <begin position="94"/>
        <end position="126"/>
    </location>
</feature>
<keyword evidence="2" id="KW-1133">Transmembrane helix</keyword>
<protein>
    <submittedName>
        <fullName evidence="3">Uncharacterized protein</fullName>
    </submittedName>
</protein>
<proteinExistence type="predicted"/>
<evidence type="ECO:0000313" key="3">
    <source>
        <dbReference type="EMBL" id="KAG9278235.1"/>
    </source>
</evidence>